<keyword evidence="1" id="KW-0472">Membrane</keyword>
<sequence>MSDRGKPDKEKNYCSLVGVLSVLILVANPSLICYSNHLLMISKSGLILNSELGLSSDISEVRVEGFETLDYLDNLCSKERFTEQGNTLTLESEVDRVYLSTRNAVAV</sequence>
<accession>A0ABD1FM59</accession>
<dbReference type="PANTHER" id="PTHR11122:SF31">
    <property type="entry name" value="GLUCOSE-6-PHOSPHATE 1-EPIMERASE"/>
    <property type="match status" value="1"/>
</dbReference>
<reference evidence="2 3" key="1">
    <citation type="submission" date="2024-06" db="EMBL/GenBank/DDBJ databases">
        <title>A chromosome level genome sequence of Diviner's sage (Salvia divinorum).</title>
        <authorList>
            <person name="Ford S.A."/>
            <person name="Ro D.-K."/>
            <person name="Ness R.W."/>
            <person name="Phillips M.A."/>
        </authorList>
    </citation>
    <scope>NUCLEOTIDE SEQUENCE [LARGE SCALE GENOMIC DNA]</scope>
    <source>
        <strain evidence="2">SAF-2024a</strain>
        <tissue evidence="2">Leaf</tissue>
    </source>
</reference>
<dbReference type="GO" id="GO:0047938">
    <property type="term" value="F:glucose-6-phosphate 1-epimerase activity"/>
    <property type="evidence" value="ECO:0007669"/>
    <property type="project" value="UniProtKB-EC"/>
</dbReference>
<dbReference type="EC" id="5.1.3.15" evidence="2"/>
<dbReference type="Gene3D" id="2.70.98.10">
    <property type="match status" value="1"/>
</dbReference>
<evidence type="ECO:0000313" key="3">
    <source>
        <dbReference type="Proteomes" id="UP001567538"/>
    </source>
</evidence>
<gene>
    <name evidence="2" type="ORF">AAHA92_32727</name>
</gene>
<keyword evidence="1" id="KW-0812">Transmembrane</keyword>
<evidence type="ECO:0000256" key="1">
    <source>
        <dbReference type="SAM" id="Phobius"/>
    </source>
</evidence>
<keyword evidence="3" id="KW-1185">Reference proteome</keyword>
<dbReference type="Proteomes" id="UP001567538">
    <property type="component" value="Unassembled WGS sequence"/>
</dbReference>
<organism evidence="2 3">
    <name type="scientific">Salvia divinorum</name>
    <name type="common">Maria pastora</name>
    <name type="synonym">Diviner's sage</name>
    <dbReference type="NCBI Taxonomy" id="28513"/>
    <lineage>
        <taxon>Eukaryota</taxon>
        <taxon>Viridiplantae</taxon>
        <taxon>Streptophyta</taxon>
        <taxon>Embryophyta</taxon>
        <taxon>Tracheophyta</taxon>
        <taxon>Spermatophyta</taxon>
        <taxon>Magnoliopsida</taxon>
        <taxon>eudicotyledons</taxon>
        <taxon>Gunneridae</taxon>
        <taxon>Pentapetalae</taxon>
        <taxon>asterids</taxon>
        <taxon>lamiids</taxon>
        <taxon>Lamiales</taxon>
        <taxon>Lamiaceae</taxon>
        <taxon>Nepetoideae</taxon>
        <taxon>Mentheae</taxon>
        <taxon>Salviinae</taxon>
        <taxon>Salvia</taxon>
        <taxon>Salvia subgen. Calosphace</taxon>
    </lineage>
</organism>
<keyword evidence="2" id="KW-0413">Isomerase</keyword>
<dbReference type="EMBL" id="JBEAFC010000014">
    <property type="protein sequence ID" value="KAL1532757.1"/>
    <property type="molecule type" value="Genomic_DNA"/>
</dbReference>
<proteinExistence type="predicted"/>
<dbReference type="PANTHER" id="PTHR11122">
    <property type="entry name" value="APOSPORY-ASSOCIATED PROTEIN C-RELATED"/>
    <property type="match status" value="1"/>
</dbReference>
<dbReference type="InterPro" id="IPR014718">
    <property type="entry name" value="GH-type_carb-bd"/>
</dbReference>
<dbReference type="AlphaFoldDB" id="A0ABD1FM59"/>
<feature type="transmembrane region" description="Helical" evidence="1">
    <location>
        <begin position="12"/>
        <end position="32"/>
    </location>
</feature>
<protein>
    <submittedName>
        <fullName evidence="2">Glucose-6-phosphate 1-epimerase</fullName>
        <ecNumber evidence="2">5.1.3.15</ecNumber>
    </submittedName>
</protein>
<evidence type="ECO:0000313" key="2">
    <source>
        <dbReference type="EMBL" id="KAL1532757.1"/>
    </source>
</evidence>
<name>A0ABD1FM59_SALDI</name>
<comment type="caution">
    <text evidence="2">The sequence shown here is derived from an EMBL/GenBank/DDBJ whole genome shotgun (WGS) entry which is preliminary data.</text>
</comment>
<keyword evidence="1" id="KW-1133">Transmembrane helix</keyword>